<accession>A0ABP6ZGV5</accession>
<proteinExistence type="predicted"/>
<keyword evidence="3" id="KW-1185">Reference proteome</keyword>
<comment type="caution">
    <text evidence="2">The sequence shown here is derived from an EMBL/GenBank/DDBJ whole genome shotgun (WGS) entry which is preliminary data.</text>
</comment>
<protein>
    <recommendedName>
        <fullName evidence="4">Secreted protein</fullName>
    </recommendedName>
</protein>
<evidence type="ECO:0000256" key="1">
    <source>
        <dbReference type="SAM" id="SignalP"/>
    </source>
</evidence>
<evidence type="ECO:0000313" key="2">
    <source>
        <dbReference type="EMBL" id="GAA3605809.1"/>
    </source>
</evidence>
<name>A0ABP6ZGV5_9ACTN</name>
<keyword evidence="1" id="KW-0732">Signal</keyword>
<evidence type="ECO:0008006" key="4">
    <source>
        <dbReference type="Google" id="ProtNLM"/>
    </source>
</evidence>
<sequence length="151" mass="15794">MNMRKGPIAAATGLAVAGTLWMGGAAGAEVLDESCGSTGCSSSVNDSGTGATAVFNWCLSSGTTGTLTTTEPTCGNQKTYWLSAGGGHTPWSEDWDTLRIDAGWCYKVKFTLPGQPDNTTRYDRRGKSAAWVKVEDFSDAHILAQSSSSCP</sequence>
<reference evidence="3" key="1">
    <citation type="journal article" date="2019" name="Int. J. Syst. Evol. Microbiol.">
        <title>The Global Catalogue of Microorganisms (GCM) 10K type strain sequencing project: providing services to taxonomists for standard genome sequencing and annotation.</title>
        <authorList>
            <consortium name="The Broad Institute Genomics Platform"/>
            <consortium name="The Broad Institute Genome Sequencing Center for Infectious Disease"/>
            <person name="Wu L."/>
            <person name="Ma J."/>
        </authorList>
    </citation>
    <scope>NUCLEOTIDE SEQUENCE [LARGE SCALE GENOMIC DNA]</scope>
    <source>
        <strain evidence="3">JCM 17326</strain>
    </source>
</reference>
<feature type="chain" id="PRO_5045038297" description="Secreted protein" evidence="1">
    <location>
        <begin position="29"/>
        <end position="151"/>
    </location>
</feature>
<dbReference type="Proteomes" id="UP001500630">
    <property type="component" value="Unassembled WGS sequence"/>
</dbReference>
<gene>
    <name evidence="2" type="ORF">GCM10022419_108260</name>
</gene>
<dbReference type="EMBL" id="BAABDQ010000041">
    <property type="protein sequence ID" value="GAA3605809.1"/>
    <property type="molecule type" value="Genomic_DNA"/>
</dbReference>
<feature type="signal peptide" evidence="1">
    <location>
        <begin position="1"/>
        <end position="28"/>
    </location>
</feature>
<evidence type="ECO:0000313" key="3">
    <source>
        <dbReference type="Proteomes" id="UP001500630"/>
    </source>
</evidence>
<organism evidence="2 3">
    <name type="scientific">Nonomuraea rosea</name>
    <dbReference type="NCBI Taxonomy" id="638574"/>
    <lineage>
        <taxon>Bacteria</taxon>
        <taxon>Bacillati</taxon>
        <taxon>Actinomycetota</taxon>
        <taxon>Actinomycetes</taxon>
        <taxon>Streptosporangiales</taxon>
        <taxon>Streptosporangiaceae</taxon>
        <taxon>Nonomuraea</taxon>
    </lineage>
</organism>